<proteinExistence type="predicted"/>
<dbReference type="InterPro" id="IPR052374">
    <property type="entry name" value="SERAC1"/>
</dbReference>
<dbReference type="PANTHER" id="PTHR48182:SF2">
    <property type="entry name" value="PROTEIN SERAC1"/>
    <property type="match status" value="1"/>
</dbReference>
<evidence type="ECO:0008006" key="9">
    <source>
        <dbReference type="Google" id="ProtNLM"/>
    </source>
</evidence>
<dbReference type="PANTHER" id="PTHR48182">
    <property type="entry name" value="PROTEIN SERAC1"/>
    <property type="match status" value="1"/>
</dbReference>
<evidence type="ECO:0000256" key="3">
    <source>
        <dbReference type="ARBA" id="ARBA00004370"/>
    </source>
</evidence>
<evidence type="ECO:0000256" key="6">
    <source>
        <dbReference type="ARBA" id="ARBA00023136"/>
    </source>
</evidence>
<dbReference type="GO" id="GO:0016020">
    <property type="term" value="C:membrane"/>
    <property type="evidence" value="ECO:0007669"/>
    <property type="project" value="UniProtKB-SubCell"/>
</dbReference>
<dbReference type="InterPro" id="IPR029058">
    <property type="entry name" value="AB_hydrolase_fold"/>
</dbReference>
<dbReference type="OrthoDB" id="1658288at2759"/>
<keyword evidence="4" id="KW-0256">Endoplasmic reticulum</keyword>
<reference evidence="7" key="1">
    <citation type="submission" date="2020-01" db="EMBL/GenBank/DDBJ databases">
        <authorList>
            <consortium name="DOE Joint Genome Institute"/>
            <person name="Haridas S."/>
            <person name="Albert R."/>
            <person name="Binder M."/>
            <person name="Bloem J."/>
            <person name="Labutti K."/>
            <person name="Salamov A."/>
            <person name="Andreopoulos B."/>
            <person name="Baker S.E."/>
            <person name="Barry K."/>
            <person name="Bills G."/>
            <person name="Bluhm B.H."/>
            <person name="Cannon C."/>
            <person name="Castanera R."/>
            <person name="Culley D.E."/>
            <person name="Daum C."/>
            <person name="Ezra D."/>
            <person name="Gonzalez J.B."/>
            <person name="Henrissat B."/>
            <person name="Kuo A."/>
            <person name="Liang C."/>
            <person name="Lipzen A."/>
            <person name="Lutzoni F."/>
            <person name="Magnuson J."/>
            <person name="Mondo S."/>
            <person name="Nolan M."/>
            <person name="Ohm R."/>
            <person name="Pangilinan J."/>
            <person name="Park H.-J."/>
            <person name="Ramirez L."/>
            <person name="Alfaro M."/>
            <person name="Sun H."/>
            <person name="Tritt A."/>
            <person name="Yoshinaga Y."/>
            <person name="Zwiers L.-H."/>
            <person name="Turgeon B.G."/>
            <person name="Goodwin S.B."/>
            <person name="Spatafora J.W."/>
            <person name="Crous P.W."/>
            <person name="Grigoriev I.V."/>
        </authorList>
    </citation>
    <scope>NUCLEOTIDE SEQUENCE</scope>
    <source>
        <strain evidence="7">P77</strain>
    </source>
</reference>
<dbReference type="GO" id="GO:0005739">
    <property type="term" value="C:mitochondrion"/>
    <property type="evidence" value="ECO:0007669"/>
    <property type="project" value="UniProtKB-SubCell"/>
</dbReference>
<keyword evidence="6" id="KW-0472">Membrane</keyword>
<accession>A0A6A5K3Z0</accession>
<sequence length="668" mass="74818">MTTKIAFRIQGIPLSWAWADLSAAVDGICGWNEAEHLSVIGTLNKAAECNVRSQVAVVHFDSKLPPFLSHVLSDETGQTTECKQLQDGTVLVFDRNFWGLTALSGPKNDDDVSIDIVAVTGLDGNAYGSWASRKAKTMWLRDCLPRDLPNCRVLTFGYNTKLSLDSNYRLDHFCNDLRHALRRSRPSEEASSRPLVLFGHSYGARLITRCLWQCKLSDDPAFQAILKWTRAVVFFGAVHRGMETDDIQQYLKSNFPESTGRLRIVEDLRAHNESALMDLQNFVNLAPRFLVISIHETSKAKTLVNTSVDSNPETAATQSKHGVWRRVGKLYTPVDEASAVIGLPSNIEIAIPSNSDHSNIAKFDSPTDSVYQELLYHIKAVQAQFLLTFPSLASLLQTGVIPAAETRAPSVAVVYQQRIIQTDENHGLIEKQEGFPRIPSLLRLATSLLEEIRSTAIFGAADIALLDETDAAARVARHMLGLLSTQRHGFPENKHASRRIFASVLQIRQSLIAIIELLDPLTHDFDAEEHERVSLRHEELPPATRQVLAESTQSLNATNMEIRTMLQDVQVSKTQHLHTFTAPKSEEGAIRIATAWSRYLATSQDKVEWISPECVYFPVGSYTEADRDSEGWVQRVLRLFTKAEAKRLKLRPRRFGVVDHNELQEKVI</sequence>
<dbReference type="Gene3D" id="3.40.50.1820">
    <property type="entry name" value="alpha/beta hydrolase"/>
    <property type="match status" value="1"/>
</dbReference>
<keyword evidence="5" id="KW-0496">Mitochondrion</keyword>
<organism evidence="7 8">
    <name type="scientific">Decorospora gaudefroyi</name>
    <dbReference type="NCBI Taxonomy" id="184978"/>
    <lineage>
        <taxon>Eukaryota</taxon>
        <taxon>Fungi</taxon>
        <taxon>Dikarya</taxon>
        <taxon>Ascomycota</taxon>
        <taxon>Pezizomycotina</taxon>
        <taxon>Dothideomycetes</taxon>
        <taxon>Pleosporomycetidae</taxon>
        <taxon>Pleosporales</taxon>
        <taxon>Pleosporineae</taxon>
        <taxon>Pleosporaceae</taxon>
        <taxon>Decorospora</taxon>
    </lineage>
</organism>
<dbReference type="Proteomes" id="UP000800040">
    <property type="component" value="Unassembled WGS sequence"/>
</dbReference>
<evidence type="ECO:0000256" key="5">
    <source>
        <dbReference type="ARBA" id="ARBA00023128"/>
    </source>
</evidence>
<evidence type="ECO:0000256" key="4">
    <source>
        <dbReference type="ARBA" id="ARBA00022824"/>
    </source>
</evidence>
<name>A0A6A5K3Z0_9PLEO</name>
<evidence type="ECO:0000256" key="1">
    <source>
        <dbReference type="ARBA" id="ARBA00004173"/>
    </source>
</evidence>
<protein>
    <recommendedName>
        <fullName evidence="9">DUF676 domain-containing protein</fullName>
    </recommendedName>
</protein>
<comment type="subcellular location">
    <subcellularLocation>
        <location evidence="2">Endoplasmic reticulum</location>
    </subcellularLocation>
    <subcellularLocation>
        <location evidence="3">Membrane</location>
    </subcellularLocation>
    <subcellularLocation>
        <location evidence="1">Mitochondrion</location>
    </subcellularLocation>
</comment>
<dbReference type="SUPFAM" id="SSF53474">
    <property type="entry name" value="alpha/beta-Hydrolases"/>
    <property type="match status" value="1"/>
</dbReference>
<dbReference type="AlphaFoldDB" id="A0A6A5K3Z0"/>
<keyword evidence="8" id="KW-1185">Reference proteome</keyword>
<dbReference type="EMBL" id="ML975476">
    <property type="protein sequence ID" value="KAF1828982.1"/>
    <property type="molecule type" value="Genomic_DNA"/>
</dbReference>
<gene>
    <name evidence="7" type="ORF">BDW02DRAFT_191332</name>
</gene>
<evidence type="ECO:0000313" key="7">
    <source>
        <dbReference type="EMBL" id="KAF1828982.1"/>
    </source>
</evidence>
<evidence type="ECO:0000313" key="8">
    <source>
        <dbReference type="Proteomes" id="UP000800040"/>
    </source>
</evidence>
<evidence type="ECO:0000256" key="2">
    <source>
        <dbReference type="ARBA" id="ARBA00004240"/>
    </source>
</evidence>
<dbReference type="GO" id="GO:0005783">
    <property type="term" value="C:endoplasmic reticulum"/>
    <property type="evidence" value="ECO:0007669"/>
    <property type="project" value="UniProtKB-SubCell"/>
</dbReference>